<dbReference type="OrthoDB" id="9807137at2"/>
<keyword evidence="6 10" id="KW-0368">Histidine biosynthesis</keyword>
<dbReference type="Gene3D" id="3.40.50.880">
    <property type="match status" value="1"/>
</dbReference>
<dbReference type="EC" id="4.3.2.10" evidence="10"/>
<comment type="function">
    <text evidence="10">IGPS catalyzes the conversion of PRFAR and glutamine to IGP, AICAR and glutamate. The HisH subunit catalyzes the hydrolysis of glutamine to glutamate and ammonia as part of the synthesis of IGP and AICAR. The resulting ammonia molecule is channeled to the active site of HisF.</text>
</comment>
<evidence type="ECO:0000313" key="13">
    <source>
        <dbReference type="EMBL" id="AWL10343.1"/>
    </source>
</evidence>
<evidence type="ECO:0000256" key="4">
    <source>
        <dbReference type="ARBA" id="ARBA00022801"/>
    </source>
</evidence>
<evidence type="ECO:0000256" key="9">
    <source>
        <dbReference type="ARBA" id="ARBA00049534"/>
    </source>
</evidence>
<feature type="active site" evidence="10 11">
    <location>
        <position position="187"/>
    </location>
</feature>
<accession>A0A2S2DYD9</accession>
<keyword evidence="3 10" id="KW-0028">Amino-acid biosynthesis</keyword>
<dbReference type="PANTHER" id="PTHR42701:SF1">
    <property type="entry name" value="IMIDAZOLE GLYCEROL PHOSPHATE SYNTHASE SUBUNIT HISH"/>
    <property type="match status" value="1"/>
</dbReference>
<sequence>MIGIVDYGMGNLLSVFNAFEYLGVSVKICSKPEDLSQVDRIVLPGVGAISQCILKLNESGFTKALNEQVLQLAKPTLGICLGMQVMAKQSFEGGTHTCLGWFDADVVRLNPGNSTLKVPNIGWNTIQFDKQIPLFKGLPENSDFYLVHSYQVQVRHEAERVATYQHGETVTAAIMKDNIFATQFHPEKSQDLGLTVLENFINWKP</sequence>
<evidence type="ECO:0000259" key="12">
    <source>
        <dbReference type="Pfam" id="PF00117"/>
    </source>
</evidence>
<comment type="pathway">
    <text evidence="1 10">Amino-acid biosynthesis; L-histidine biosynthesis; L-histidine from 5-phospho-alpha-D-ribose 1-diphosphate: step 5/9.</text>
</comment>
<dbReference type="InterPro" id="IPR017926">
    <property type="entry name" value="GATASE"/>
</dbReference>
<organism evidence="13 14">
    <name type="scientific">Aquirufa nivalisilvae</name>
    <dbReference type="NCBI Taxonomy" id="2516557"/>
    <lineage>
        <taxon>Bacteria</taxon>
        <taxon>Pseudomonadati</taxon>
        <taxon>Bacteroidota</taxon>
        <taxon>Cytophagia</taxon>
        <taxon>Cytophagales</taxon>
        <taxon>Flectobacillaceae</taxon>
        <taxon>Aquirufa</taxon>
    </lineage>
</organism>
<comment type="subunit">
    <text evidence="2 10">Heterodimer of HisH and HisF.</text>
</comment>
<dbReference type="GO" id="GO:0016829">
    <property type="term" value="F:lyase activity"/>
    <property type="evidence" value="ECO:0007669"/>
    <property type="project" value="UniProtKB-KW"/>
</dbReference>
<dbReference type="RefSeq" id="WP_109324551.1">
    <property type="nucleotide sequence ID" value="NZ_CP029346.1"/>
</dbReference>
<dbReference type="InterPro" id="IPR010139">
    <property type="entry name" value="Imidazole-glycPsynth_HisH"/>
</dbReference>
<gene>
    <name evidence="10" type="primary">hisH</name>
    <name evidence="13" type="ORF">HME7025_02503</name>
</gene>
<dbReference type="UniPathway" id="UPA00031">
    <property type="reaction ID" value="UER00010"/>
</dbReference>
<evidence type="ECO:0000256" key="7">
    <source>
        <dbReference type="ARBA" id="ARBA00023239"/>
    </source>
</evidence>
<dbReference type="GO" id="GO:0000105">
    <property type="term" value="P:L-histidine biosynthetic process"/>
    <property type="evidence" value="ECO:0007669"/>
    <property type="project" value="UniProtKB-UniRule"/>
</dbReference>
<feature type="domain" description="Glutamine amidotransferase" evidence="12">
    <location>
        <begin position="4"/>
        <end position="200"/>
    </location>
</feature>
<evidence type="ECO:0000256" key="2">
    <source>
        <dbReference type="ARBA" id="ARBA00011152"/>
    </source>
</evidence>
<keyword evidence="4 10" id="KW-0378">Hydrolase</keyword>
<keyword evidence="7 10" id="KW-0456">Lyase</keyword>
<evidence type="ECO:0000256" key="1">
    <source>
        <dbReference type="ARBA" id="ARBA00005091"/>
    </source>
</evidence>
<dbReference type="CDD" id="cd01748">
    <property type="entry name" value="GATase1_IGP_Synthase"/>
    <property type="match status" value="1"/>
</dbReference>
<dbReference type="Pfam" id="PF00117">
    <property type="entry name" value="GATase"/>
    <property type="match status" value="1"/>
</dbReference>
<evidence type="ECO:0000256" key="10">
    <source>
        <dbReference type="HAMAP-Rule" id="MF_00278"/>
    </source>
</evidence>
<dbReference type="PIRSF" id="PIRSF000495">
    <property type="entry name" value="Amidotransf_hisH"/>
    <property type="match status" value="1"/>
</dbReference>
<dbReference type="EMBL" id="CP029346">
    <property type="protein sequence ID" value="AWL10343.1"/>
    <property type="molecule type" value="Genomic_DNA"/>
</dbReference>
<feature type="active site" evidence="10 11">
    <location>
        <position position="185"/>
    </location>
</feature>
<evidence type="ECO:0000256" key="8">
    <source>
        <dbReference type="ARBA" id="ARBA00047838"/>
    </source>
</evidence>
<dbReference type="AlphaFoldDB" id="A0A2S2DYD9"/>
<keyword evidence="13" id="KW-0328">Glycosyltransferase</keyword>
<comment type="subcellular location">
    <subcellularLocation>
        <location evidence="10">Cytoplasm</location>
    </subcellularLocation>
</comment>
<dbReference type="PROSITE" id="PS51273">
    <property type="entry name" value="GATASE_TYPE_1"/>
    <property type="match status" value="1"/>
</dbReference>
<keyword evidence="14" id="KW-1185">Reference proteome</keyword>
<evidence type="ECO:0000256" key="11">
    <source>
        <dbReference type="PIRSR" id="PIRSR000495-1"/>
    </source>
</evidence>
<dbReference type="HAMAP" id="MF_00278">
    <property type="entry name" value="HisH"/>
    <property type="match status" value="1"/>
</dbReference>
<dbReference type="InterPro" id="IPR029062">
    <property type="entry name" value="Class_I_gatase-like"/>
</dbReference>
<dbReference type="Proteomes" id="UP000245468">
    <property type="component" value="Chromosome"/>
</dbReference>
<comment type="catalytic activity">
    <reaction evidence="8 10">
        <text>5-[(5-phospho-1-deoxy-D-ribulos-1-ylimino)methylamino]-1-(5-phospho-beta-D-ribosyl)imidazole-4-carboxamide + L-glutamine = D-erythro-1-(imidazol-4-yl)glycerol 3-phosphate + 5-amino-1-(5-phospho-beta-D-ribosyl)imidazole-4-carboxamide + L-glutamate + H(+)</text>
        <dbReference type="Rhea" id="RHEA:24793"/>
        <dbReference type="ChEBI" id="CHEBI:15378"/>
        <dbReference type="ChEBI" id="CHEBI:29985"/>
        <dbReference type="ChEBI" id="CHEBI:58278"/>
        <dbReference type="ChEBI" id="CHEBI:58359"/>
        <dbReference type="ChEBI" id="CHEBI:58475"/>
        <dbReference type="ChEBI" id="CHEBI:58525"/>
        <dbReference type="EC" id="4.3.2.10"/>
    </reaction>
</comment>
<evidence type="ECO:0000256" key="5">
    <source>
        <dbReference type="ARBA" id="ARBA00022962"/>
    </source>
</evidence>
<evidence type="ECO:0000256" key="6">
    <source>
        <dbReference type="ARBA" id="ARBA00023102"/>
    </source>
</evidence>
<comment type="catalytic activity">
    <reaction evidence="9 10">
        <text>L-glutamine + H2O = L-glutamate + NH4(+)</text>
        <dbReference type="Rhea" id="RHEA:15889"/>
        <dbReference type="ChEBI" id="CHEBI:15377"/>
        <dbReference type="ChEBI" id="CHEBI:28938"/>
        <dbReference type="ChEBI" id="CHEBI:29985"/>
        <dbReference type="ChEBI" id="CHEBI:58359"/>
        <dbReference type="EC" id="3.5.1.2"/>
    </reaction>
</comment>
<keyword evidence="5 10" id="KW-0315">Glutamine amidotransferase</keyword>
<reference evidence="14" key="1">
    <citation type="submission" date="2018-05" db="EMBL/GenBank/DDBJ databases">
        <title>Pseudarcicella sp. HME7025 Genome sequencing and assembly.</title>
        <authorList>
            <person name="Kim H."/>
            <person name="Kang H."/>
            <person name="Joh K."/>
        </authorList>
    </citation>
    <scope>NUCLEOTIDE SEQUENCE [LARGE SCALE GENOMIC DNA]</scope>
    <source>
        <strain evidence="14">HME7025</strain>
    </source>
</reference>
<dbReference type="GO" id="GO:0000107">
    <property type="term" value="F:imidazoleglycerol-phosphate synthase activity"/>
    <property type="evidence" value="ECO:0007669"/>
    <property type="project" value="UniProtKB-UniRule"/>
</dbReference>
<dbReference type="GO" id="GO:0004359">
    <property type="term" value="F:glutaminase activity"/>
    <property type="evidence" value="ECO:0007669"/>
    <property type="project" value="UniProtKB-EC"/>
</dbReference>
<dbReference type="NCBIfam" id="TIGR01855">
    <property type="entry name" value="IMP_synth_hisH"/>
    <property type="match status" value="1"/>
</dbReference>
<dbReference type="GO" id="GO:0005737">
    <property type="term" value="C:cytoplasm"/>
    <property type="evidence" value="ECO:0007669"/>
    <property type="project" value="UniProtKB-SubCell"/>
</dbReference>
<dbReference type="EC" id="3.5.1.2" evidence="10"/>
<feature type="active site" description="Nucleophile" evidence="10 11">
    <location>
        <position position="80"/>
    </location>
</feature>
<proteinExistence type="inferred from homology"/>
<keyword evidence="10" id="KW-0963">Cytoplasm</keyword>
<evidence type="ECO:0000256" key="3">
    <source>
        <dbReference type="ARBA" id="ARBA00022605"/>
    </source>
</evidence>
<evidence type="ECO:0000313" key="14">
    <source>
        <dbReference type="Proteomes" id="UP000245468"/>
    </source>
</evidence>
<name>A0A2S2DYD9_9BACT</name>
<dbReference type="SUPFAM" id="SSF52317">
    <property type="entry name" value="Class I glutamine amidotransferase-like"/>
    <property type="match status" value="1"/>
</dbReference>
<protein>
    <recommendedName>
        <fullName evidence="10">Imidazole glycerol phosphate synthase subunit HisH</fullName>
        <ecNumber evidence="10">4.3.2.10</ecNumber>
    </recommendedName>
    <alternativeName>
        <fullName evidence="10">IGP synthase glutaminase subunit</fullName>
        <ecNumber evidence="10">3.5.1.2</ecNumber>
    </alternativeName>
    <alternativeName>
        <fullName evidence="10">IGP synthase subunit HisH</fullName>
    </alternativeName>
    <alternativeName>
        <fullName evidence="10">ImGP synthase subunit HisH</fullName>
        <shortName evidence="10">IGPS subunit HisH</shortName>
    </alternativeName>
</protein>
<dbReference type="PANTHER" id="PTHR42701">
    <property type="entry name" value="IMIDAZOLE GLYCEROL PHOSPHATE SYNTHASE SUBUNIT HISH"/>
    <property type="match status" value="1"/>
</dbReference>
<dbReference type="KEGG" id="psez:HME7025_02503"/>
<keyword evidence="13" id="KW-0808">Transferase</keyword>